<reference evidence="1 2" key="1">
    <citation type="submission" date="2017-04" db="EMBL/GenBank/DDBJ databases">
        <title>The new phylogeny of genus Mycobacterium.</title>
        <authorList>
            <person name="Tortoli E."/>
            <person name="Trovato A."/>
            <person name="Cirillo D.M."/>
        </authorList>
    </citation>
    <scope>NUCLEOTIDE SEQUENCE [LARGE SCALE GENOMIC DNA]</scope>
    <source>
        <strain evidence="1 2">KCTC 19819</strain>
    </source>
</reference>
<feature type="non-terminal residue" evidence="1">
    <location>
        <position position="79"/>
    </location>
</feature>
<keyword evidence="2" id="KW-1185">Reference proteome</keyword>
<name>A0AA91PDC2_9MYCO</name>
<gene>
    <name evidence="1" type="ORF">B8W67_13430</name>
</gene>
<accession>A0AA91PDC2</accession>
<dbReference type="Proteomes" id="UP000193577">
    <property type="component" value="Unassembled WGS sequence"/>
</dbReference>
<dbReference type="EMBL" id="NCXO01000030">
    <property type="protein sequence ID" value="OSC32953.1"/>
    <property type="molecule type" value="Genomic_DNA"/>
</dbReference>
<organism evidence="1 2">
    <name type="scientific">Mycolicibacillus koreensis</name>
    <dbReference type="NCBI Taxonomy" id="1069220"/>
    <lineage>
        <taxon>Bacteria</taxon>
        <taxon>Bacillati</taxon>
        <taxon>Actinomycetota</taxon>
        <taxon>Actinomycetes</taxon>
        <taxon>Mycobacteriales</taxon>
        <taxon>Mycobacteriaceae</taxon>
        <taxon>Mycolicibacillus</taxon>
    </lineage>
</organism>
<protein>
    <submittedName>
        <fullName evidence="1">Uncharacterized protein</fullName>
    </submittedName>
</protein>
<dbReference type="AlphaFoldDB" id="A0AA91PDC2"/>
<evidence type="ECO:0000313" key="2">
    <source>
        <dbReference type="Proteomes" id="UP000193577"/>
    </source>
</evidence>
<sequence>MSSINAREEITACYDALEAAVDAVVDLDCTALTTPERLALLERLETVHRRLPAVGCVNPIWDHDDGLTGTHLAPANHAL</sequence>
<proteinExistence type="predicted"/>
<evidence type="ECO:0000313" key="1">
    <source>
        <dbReference type="EMBL" id="OSC32953.1"/>
    </source>
</evidence>
<comment type="caution">
    <text evidence="1">The sequence shown here is derived from an EMBL/GenBank/DDBJ whole genome shotgun (WGS) entry which is preliminary data.</text>
</comment>